<gene>
    <name evidence="1" type="ORF">BN8_00345</name>
</gene>
<name>I2GBZ8_9BACT</name>
<dbReference type="EMBL" id="CAIT01000004">
    <property type="protein sequence ID" value="CCH51422.1"/>
    <property type="molecule type" value="Genomic_DNA"/>
</dbReference>
<proteinExistence type="predicted"/>
<evidence type="ECO:0000313" key="1">
    <source>
        <dbReference type="EMBL" id="CCH51422.1"/>
    </source>
</evidence>
<dbReference type="Proteomes" id="UP000009309">
    <property type="component" value="Unassembled WGS sequence"/>
</dbReference>
<comment type="caution">
    <text evidence="1">The sequence shown here is derived from an EMBL/GenBank/DDBJ whole genome shotgun (WGS) entry which is preliminary data.</text>
</comment>
<reference evidence="1 2" key="1">
    <citation type="journal article" date="2012" name="J. Bacteriol.">
        <title>Genome Sequence of the Filamentous Bacterium Fibrisoma limi BUZ 3T.</title>
        <authorList>
            <person name="Filippini M."/>
            <person name="Qi W."/>
            <person name="Jaenicke S."/>
            <person name="Goesmann A."/>
            <person name="Smits T.H."/>
            <person name="Bagheri H.C."/>
        </authorList>
    </citation>
    <scope>NUCLEOTIDE SEQUENCE [LARGE SCALE GENOMIC DNA]</scope>
    <source>
        <strain evidence="2">BUZ 3T</strain>
    </source>
</reference>
<protein>
    <submittedName>
        <fullName evidence="1">Uncharacterized protein</fullName>
    </submittedName>
</protein>
<dbReference type="STRING" id="1185876.BN8_00345"/>
<dbReference type="AlphaFoldDB" id="I2GBZ8"/>
<evidence type="ECO:0000313" key="2">
    <source>
        <dbReference type="Proteomes" id="UP000009309"/>
    </source>
</evidence>
<keyword evidence="2" id="KW-1185">Reference proteome</keyword>
<accession>I2GBZ8</accession>
<sequence>MELLSDKLIRNAFTILLAIQQGSRKQKENIVEKVSMR</sequence>
<organism evidence="1 2">
    <name type="scientific">Fibrisoma limi BUZ 3</name>
    <dbReference type="NCBI Taxonomy" id="1185876"/>
    <lineage>
        <taxon>Bacteria</taxon>
        <taxon>Pseudomonadati</taxon>
        <taxon>Bacteroidota</taxon>
        <taxon>Cytophagia</taxon>
        <taxon>Cytophagales</taxon>
        <taxon>Spirosomataceae</taxon>
        <taxon>Fibrisoma</taxon>
    </lineage>
</organism>